<name>A0A2K3P7B3_TRIPR</name>
<dbReference type="Proteomes" id="UP000236291">
    <property type="component" value="Unassembled WGS sequence"/>
</dbReference>
<dbReference type="InterPro" id="IPR000408">
    <property type="entry name" value="Reg_chr_condens"/>
</dbReference>
<proteinExistence type="predicted"/>
<dbReference type="InterPro" id="IPR009091">
    <property type="entry name" value="RCC1/BLIP-II"/>
</dbReference>
<reference evidence="3 4" key="1">
    <citation type="journal article" date="2014" name="Am. J. Bot.">
        <title>Genome assembly and annotation for red clover (Trifolium pratense; Fabaceae).</title>
        <authorList>
            <person name="Istvanek J."/>
            <person name="Jaros M."/>
            <person name="Krenek A."/>
            <person name="Repkova J."/>
        </authorList>
    </citation>
    <scope>NUCLEOTIDE SEQUENCE [LARGE SCALE GENOMIC DNA]</scope>
    <source>
        <strain evidence="4">cv. Tatra</strain>
        <tissue evidence="3">Young leaves</tissue>
    </source>
</reference>
<dbReference type="SUPFAM" id="SSF50985">
    <property type="entry name" value="RCC1/BLIP-II"/>
    <property type="match status" value="1"/>
</dbReference>
<evidence type="ECO:0000313" key="3">
    <source>
        <dbReference type="EMBL" id="PNY11160.1"/>
    </source>
</evidence>
<sequence length="301" mass="32387">MEGWLGHREQKDEFAPRRVDIFTNRNVLPPDAIISAGSMNSACTADDTDITMVGYQIAKPILLRNLMLSSILTDVFLTGGQLYMWGKIKNTGDDWMYPKPLMDLSGWNIRCMDSGGMHHFVGADSSCISWGHAQNGELGYGPTGQKSSAVPKKVDILEGMRVLSVACGLGHSMVVVDRANVADRLDQLDTHDGKAAGEAGNEPVNKTSVPKKAAPKKGAKKADSSKKRKKAKDSSDSEEDQEAEESDNSDDEVNGEADVKTSRGGKNSGRGRGRGRAPANKSSSKSSPVKPTGKRGRPRKS</sequence>
<gene>
    <name evidence="3" type="ORF">L195_g007762</name>
</gene>
<feature type="compositionally biased region" description="Acidic residues" evidence="2">
    <location>
        <begin position="236"/>
        <end position="255"/>
    </location>
</feature>
<dbReference type="PANTHER" id="PTHR46207:SF1">
    <property type="entry name" value="PROTEIN RCC2"/>
    <property type="match status" value="1"/>
</dbReference>
<feature type="region of interest" description="Disordered" evidence="2">
    <location>
        <begin position="191"/>
        <end position="301"/>
    </location>
</feature>
<dbReference type="PROSITE" id="PS00626">
    <property type="entry name" value="RCC1_2"/>
    <property type="match status" value="1"/>
</dbReference>
<dbReference type="AlphaFoldDB" id="A0A2K3P7B3"/>
<comment type="caution">
    <text evidence="3">The sequence shown here is derived from an EMBL/GenBank/DDBJ whole genome shotgun (WGS) entry which is preliminary data.</text>
</comment>
<accession>A0A2K3P7B3</accession>
<dbReference type="ExpressionAtlas" id="A0A2K3P7B3">
    <property type="expression patterns" value="baseline"/>
</dbReference>
<protein>
    <submittedName>
        <fullName evidence="3">Protein RCC2-like</fullName>
    </submittedName>
</protein>
<evidence type="ECO:0000313" key="4">
    <source>
        <dbReference type="Proteomes" id="UP000236291"/>
    </source>
</evidence>
<evidence type="ECO:0000256" key="2">
    <source>
        <dbReference type="SAM" id="MobiDB-lite"/>
    </source>
</evidence>
<dbReference type="STRING" id="57577.A0A2K3P7B3"/>
<dbReference type="GO" id="GO:0016020">
    <property type="term" value="C:membrane"/>
    <property type="evidence" value="ECO:0007669"/>
    <property type="project" value="TreeGrafter"/>
</dbReference>
<dbReference type="InterPro" id="IPR028641">
    <property type="entry name" value="RCC2"/>
</dbReference>
<dbReference type="PANTHER" id="PTHR46207">
    <property type="entry name" value="PROTEIN RCC2"/>
    <property type="match status" value="1"/>
</dbReference>
<dbReference type="EMBL" id="ASHM01004347">
    <property type="protein sequence ID" value="PNY11160.1"/>
    <property type="molecule type" value="Genomic_DNA"/>
</dbReference>
<dbReference type="Pfam" id="PF00415">
    <property type="entry name" value="RCC1"/>
    <property type="match status" value="1"/>
</dbReference>
<dbReference type="Gene3D" id="2.130.10.30">
    <property type="entry name" value="Regulator of chromosome condensation 1/beta-lactamase-inhibitor protein II"/>
    <property type="match status" value="1"/>
</dbReference>
<feature type="compositionally biased region" description="Basic residues" evidence="2">
    <location>
        <begin position="292"/>
        <end position="301"/>
    </location>
</feature>
<evidence type="ECO:0000256" key="1">
    <source>
        <dbReference type="PROSITE-ProRule" id="PRU00235"/>
    </source>
</evidence>
<feature type="repeat" description="RCC1" evidence="1">
    <location>
        <begin position="125"/>
        <end position="178"/>
    </location>
</feature>
<dbReference type="GO" id="GO:0031267">
    <property type="term" value="F:small GTPase binding"/>
    <property type="evidence" value="ECO:0007669"/>
    <property type="project" value="TreeGrafter"/>
</dbReference>
<dbReference type="PROSITE" id="PS50012">
    <property type="entry name" value="RCC1_3"/>
    <property type="match status" value="1"/>
</dbReference>
<reference evidence="3 4" key="2">
    <citation type="journal article" date="2017" name="Front. Plant Sci.">
        <title>Gene Classification and Mining of Molecular Markers Useful in Red Clover (Trifolium pratense) Breeding.</title>
        <authorList>
            <person name="Istvanek J."/>
            <person name="Dluhosova J."/>
            <person name="Dluhos P."/>
            <person name="Patkova L."/>
            <person name="Nedelnik J."/>
            <person name="Repkova J."/>
        </authorList>
    </citation>
    <scope>NUCLEOTIDE SEQUENCE [LARGE SCALE GENOMIC DNA]</scope>
    <source>
        <strain evidence="4">cv. Tatra</strain>
        <tissue evidence="3">Young leaves</tissue>
    </source>
</reference>
<organism evidence="3 4">
    <name type="scientific">Trifolium pratense</name>
    <name type="common">Red clover</name>
    <dbReference type="NCBI Taxonomy" id="57577"/>
    <lineage>
        <taxon>Eukaryota</taxon>
        <taxon>Viridiplantae</taxon>
        <taxon>Streptophyta</taxon>
        <taxon>Embryophyta</taxon>
        <taxon>Tracheophyta</taxon>
        <taxon>Spermatophyta</taxon>
        <taxon>Magnoliopsida</taxon>
        <taxon>eudicotyledons</taxon>
        <taxon>Gunneridae</taxon>
        <taxon>Pentapetalae</taxon>
        <taxon>rosids</taxon>
        <taxon>fabids</taxon>
        <taxon>Fabales</taxon>
        <taxon>Fabaceae</taxon>
        <taxon>Papilionoideae</taxon>
        <taxon>50 kb inversion clade</taxon>
        <taxon>NPAAA clade</taxon>
        <taxon>Hologalegina</taxon>
        <taxon>IRL clade</taxon>
        <taxon>Trifolieae</taxon>
        <taxon>Trifolium</taxon>
    </lineage>
</organism>